<keyword evidence="2" id="KW-1185">Reference proteome</keyword>
<gene>
    <name evidence="1" type="ORF">F4821DRAFT_225830</name>
</gene>
<dbReference type="EMBL" id="MU394285">
    <property type="protein sequence ID" value="KAI6091902.1"/>
    <property type="molecule type" value="Genomic_DNA"/>
</dbReference>
<accession>A0ACC0DHU2</accession>
<keyword evidence="1" id="KW-0378">Hydrolase</keyword>
<dbReference type="Proteomes" id="UP001497680">
    <property type="component" value="Unassembled WGS sequence"/>
</dbReference>
<organism evidence="1 2">
    <name type="scientific">Hypoxylon rubiginosum</name>
    <dbReference type="NCBI Taxonomy" id="110542"/>
    <lineage>
        <taxon>Eukaryota</taxon>
        <taxon>Fungi</taxon>
        <taxon>Dikarya</taxon>
        <taxon>Ascomycota</taxon>
        <taxon>Pezizomycotina</taxon>
        <taxon>Sordariomycetes</taxon>
        <taxon>Xylariomycetidae</taxon>
        <taxon>Xylariales</taxon>
        <taxon>Hypoxylaceae</taxon>
        <taxon>Hypoxylon</taxon>
    </lineage>
</organism>
<protein>
    <submittedName>
        <fullName evidence="1">Endonuclease/exonuclease/phosphatase</fullName>
    </submittedName>
</protein>
<evidence type="ECO:0000313" key="2">
    <source>
        <dbReference type="Proteomes" id="UP001497680"/>
    </source>
</evidence>
<sequence length="391" mass="44014">MFHYLSRASLLPIQKHCSYFSFKSLLTQIPTNPLRSNRPTYLSPSLAMEALFQEAVEQNEMTKKTESSVPWKLDQPHAQPFYRYDGAKQAWGPAQCKPLQEANGPQGITRLALFSWNIDFMLPLAKPRMDAALEHLNGLVSKLGPETAVVIYLQECLEKDDPPPAVHDLATIGEKAWVRNKFNVTDVDQSNWGNRYGTTTLVDRRLDITSCFRVHYKKSNFQRDAFFVDVVLNNSQGQRKTVRLCNTHLESLAGNPPLRPAQMQIAATYMREDGIDGALAAGDFNAIQPFDKTLHSDNGLRDAYLELGGQEDSEDGYTWGQQAATTLRDRFGCSRMDKVYFTGSLKLEGFERFGADVELSDEADRARIIVLGFEKPWITDHLGVTATVEVV</sequence>
<comment type="caution">
    <text evidence="1">The sequence shown here is derived from an EMBL/GenBank/DDBJ whole genome shotgun (WGS) entry which is preliminary data.</text>
</comment>
<proteinExistence type="predicted"/>
<keyword evidence="1" id="KW-0540">Nuclease</keyword>
<evidence type="ECO:0000313" key="1">
    <source>
        <dbReference type="EMBL" id="KAI6091902.1"/>
    </source>
</evidence>
<keyword evidence="1" id="KW-0255">Endonuclease</keyword>
<name>A0ACC0DHU2_9PEZI</name>
<reference evidence="1 2" key="1">
    <citation type="journal article" date="2022" name="New Phytol.">
        <title>Ecological generalism drives hyperdiversity of secondary metabolite gene clusters in xylarialean endophytes.</title>
        <authorList>
            <person name="Franco M.E.E."/>
            <person name="Wisecaver J.H."/>
            <person name="Arnold A.E."/>
            <person name="Ju Y.M."/>
            <person name="Slot J.C."/>
            <person name="Ahrendt S."/>
            <person name="Moore L.P."/>
            <person name="Eastman K.E."/>
            <person name="Scott K."/>
            <person name="Konkel Z."/>
            <person name="Mondo S.J."/>
            <person name="Kuo A."/>
            <person name="Hayes R.D."/>
            <person name="Haridas S."/>
            <person name="Andreopoulos B."/>
            <person name="Riley R."/>
            <person name="LaButti K."/>
            <person name="Pangilinan J."/>
            <person name="Lipzen A."/>
            <person name="Amirebrahimi M."/>
            <person name="Yan J."/>
            <person name="Adam C."/>
            <person name="Keymanesh K."/>
            <person name="Ng V."/>
            <person name="Louie K."/>
            <person name="Northen T."/>
            <person name="Drula E."/>
            <person name="Henrissat B."/>
            <person name="Hsieh H.M."/>
            <person name="Youens-Clark K."/>
            <person name="Lutzoni F."/>
            <person name="Miadlikowska J."/>
            <person name="Eastwood D.C."/>
            <person name="Hamelin R.C."/>
            <person name="Grigoriev I.V."/>
            <person name="U'Ren J.M."/>
        </authorList>
    </citation>
    <scope>NUCLEOTIDE SEQUENCE [LARGE SCALE GENOMIC DNA]</scope>
    <source>
        <strain evidence="1 2">ER1909</strain>
    </source>
</reference>